<dbReference type="Proteomes" id="UP001206128">
    <property type="component" value="Unassembled WGS sequence"/>
</dbReference>
<evidence type="ECO:0000313" key="3">
    <source>
        <dbReference type="Proteomes" id="UP001206128"/>
    </source>
</evidence>
<dbReference type="InterPro" id="IPR002575">
    <property type="entry name" value="Aminoglycoside_PTrfase"/>
</dbReference>
<dbReference type="Gene3D" id="3.30.200.20">
    <property type="entry name" value="Phosphorylase Kinase, domain 1"/>
    <property type="match status" value="1"/>
</dbReference>
<sequence>MDSRTKAPVTDAQLAEIVRAACGAGERLVGHVELTDGTFNTAYRLRLASGGELVLKVAPPAGTALLRYEHDLLRTEAMVYELVGAAGGVPVPAVVATGFDQAVLDRDYLLVTALPGQPWPAVREELTEPVRRALRHQLGGLTARLHTIAGPEFGYPQPGAGLRADTWRAAFLAMVDAVLDDAVRYRVALPLPVPEIAALVRSAADVLDEVTTPRLVHFDLWEGNVFVALTEPGRPRVTGLIDPERAFWGDECADFVSLALFADIEADADFLAGYRAAGGRVEFTPALRRRLTLYRAYLDLVMVVEASPRGYVDDPTNLPRDRFCRARLAEELARLAESA</sequence>
<dbReference type="EMBL" id="JAMTCK010000013">
    <property type="protein sequence ID" value="MCP2168350.1"/>
    <property type="molecule type" value="Genomic_DNA"/>
</dbReference>
<keyword evidence="3" id="KW-1185">Reference proteome</keyword>
<feature type="domain" description="Aminoglycoside phosphotransferase" evidence="1">
    <location>
        <begin position="34"/>
        <end position="283"/>
    </location>
</feature>
<dbReference type="AlphaFoldDB" id="A0AAE3KIC4"/>
<dbReference type="InterPro" id="IPR011009">
    <property type="entry name" value="Kinase-like_dom_sf"/>
</dbReference>
<gene>
    <name evidence="2" type="ORF">LX83_005228</name>
</gene>
<evidence type="ECO:0000259" key="1">
    <source>
        <dbReference type="Pfam" id="PF01636"/>
    </source>
</evidence>
<dbReference type="PANTHER" id="PTHR21310:SF15">
    <property type="entry name" value="AMINOGLYCOSIDE PHOSPHOTRANSFERASE DOMAIN-CONTAINING PROTEIN"/>
    <property type="match status" value="1"/>
</dbReference>
<accession>A0AAE3KIC4</accession>
<dbReference type="InterPro" id="IPR051678">
    <property type="entry name" value="AGP_Transferase"/>
</dbReference>
<comment type="caution">
    <text evidence="2">The sequence shown here is derived from an EMBL/GenBank/DDBJ whole genome shotgun (WGS) entry which is preliminary data.</text>
</comment>
<evidence type="ECO:0000313" key="2">
    <source>
        <dbReference type="EMBL" id="MCP2168350.1"/>
    </source>
</evidence>
<dbReference type="Gene3D" id="3.90.1200.10">
    <property type="match status" value="1"/>
</dbReference>
<dbReference type="RefSeq" id="WP_253776098.1">
    <property type="nucleotide sequence ID" value="NZ_JAMTCK010000013.1"/>
</dbReference>
<protein>
    <submittedName>
        <fullName evidence="2">Fructosamine-3-kinase</fullName>
    </submittedName>
</protein>
<proteinExistence type="predicted"/>
<reference evidence="2" key="1">
    <citation type="submission" date="2022-06" db="EMBL/GenBank/DDBJ databases">
        <title>Genomic Encyclopedia of Archaeal and Bacterial Type Strains, Phase II (KMG-II): from individual species to whole genera.</title>
        <authorList>
            <person name="Goeker M."/>
        </authorList>
    </citation>
    <scope>NUCLEOTIDE SEQUENCE</scope>
    <source>
        <strain evidence="2">DSM 43935</strain>
    </source>
</reference>
<dbReference type="Pfam" id="PF01636">
    <property type="entry name" value="APH"/>
    <property type="match status" value="1"/>
</dbReference>
<name>A0AAE3KIC4_9PSEU</name>
<dbReference type="SUPFAM" id="SSF56112">
    <property type="entry name" value="Protein kinase-like (PK-like)"/>
    <property type="match status" value="1"/>
</dbReference>
<organism evidence="2 3">
    <name type="scientific">Goodfellowiella coeruleoviolacea</name>
    <dbReference type="NCBI Taxonomy" id="334858"/>
    <lineage>
        <taxon>Bacteria</taxon>
        <taxon>Bacillati</taxon>
        <taxon>Actinomycetota</taxon>
        <taxon>Actinomycetes</taxon>
        <taxon>Pseudonocardiales</taxon>
        <taxon>Pseudonocardiaceae</taxon>
        <taxon>Goodfellowiella</taxon>
    </lineage>
</organism>
<dbReference type="PANTHER" id="PTHR21310">
    <property type="entry name" value="AMINOGLYCOSIDE PHOSPHOTRANSFERASE-RELATED-RELATED"/>
    <property type="match status" value="1"/>
</dbReference>